<dbReference type="InterPro" id="IPR037522">
    <property type="entry name" value="HD_GYP_dom"/>
</dbReference>
<dbReference type="Proteomes" id="UP000305222">
    <property type="component" value="Unassembled WGS sequence"/>
</dbReference>
<comment type="caution">
    <text evidence="4">The sequence shown here is derived from an EMBL/GenBank/DDBJ whole genome shotgun (WGS) entry which is preliminary data.</text>
</comment>
<dbReference type="AlphaFoldDB" id="A0A4U3A1Y8"/>
<sequence length="250" mass="28730">LMFIRNPGASLHIPYLECFLVISAPLFLSIHYLLSVSICMICRFLIAIYYFEINYPISLILLFLTIFVTSFFVFLSLKFLVQKIKASYEKQMKETALSIMRIMELKDQYTKGHSERVANYATILAKETNEYDDNSLKQFHFICLLHDIGKIGIPDEVLKKASSLTEEEYNIIKKHPQLGLEVFKNISLIKGSEDIILSHHERWDGKGYPQKLKGNQIPLCARIVAIADAFDAMTSSRAYRSALSPEEAYR</sequence>
<proteinExistence type="predicted"/>
<accession>A0A4U3A1Y8</accession>
<dbReference type="PANTHER" id="PTHR43155">
    <property type="entry name" value="CYCLIC DI-GMP PHOSPHODIESTERASE PA4108-RELATED"/>
    <property type="match status" value="1"/>
</dbReference>
<keyword evidence="1" id="KW-0812">Transmembrane</keyword>
<dbReference type="InterPro" id="IPR006674">
    <property type="entry name" value="HD_domain"/>
</dbReference>
<dbReference type="Pfam" id="PF20971">
    <property type="entry name" value="MASE12"/>
    <property type="match status" value="1"/>
</dbReference>
<keyword evidence="1" id="KW-1133">Transmembrane helix</keyword>
<evidence type="ECO:0000259" key="3">
    <source>
        <dbReference type="PROSITE" id="PS51832"/>
    </source>
</evidence>
<feature type="domain" description="HD-GYP" evidence="3">
    <location>
        <begin position="88"/>
        <end position="250"/>
    </location>
</feature>
<dbReference type="EMBL" id="SZON01003136">
    <property type="protein sequence ID" value="TKI81724.1"/>
    <property type="molecule type" value="Genomic_DNA"/>
</dbReference>
<dbReference type="PROSITE" id="PS51832">
    <property type="entry name" value="HD_GYP"/>
    <property type="match status" value="1"/>
</dbReference>
<name>A0A4U3A1Y8_9BACI</name>
<gene>
    <name evidence="4" type="ORF">FC699_33635</name>
</gene>
<keyword evidence="1" id="KW-0472">Membrane</keyword>
<protein>
    <submittedName>
        <fullName evidence="4">HD domain-containing protein</fullName>
    </submittedName>
</protein>
<evidence type="ECO:0000313" key="5">
    <source>
        <dbReference type="Proteomes" id="UP000305222"/>
    </source>
</evidence>
<feature type="transmembrane region" description="Helical" evidence="1">
    <location>
        <begin position="57"/>
        <end position="81"/>
    </location>
</feature>
<dbReference type="SMART" id="SM00471">
    <property type="entry name" value="HDc"/>
    <property type="match status" value="1"/>
</dbReference>
<evidence type="ECO:0000259" key="2">
    <source>
        <dbReference type="PROSITE" id="PS51831"/>
    </source>
</evidence>
<dbReference type="InterPro" id="IPR003607">
    <property type="entry name" value="HD/PDEase_dom"/>
</dbReference>
<dbReference type="Gene3D" id="1.10.3210.10">
    <property type="entry name" value="Hypothetical protein af1432"/>
    <property type="match status" value="1"/>
</dbReference>
<dbReference type="InterPro" id="IPR048436">
    <property type="entry name" value="MASE12"/>
</dbReference>
<evidence type="ECO:0000256" key="1">
    <source>
        <dbReference type="SAM" id="Phobius"/>
    </source>
</evidence>
<feature type="non-terminal residue" evidence="4">
    <location>
        <position position="250"/>
    </location>
</feature>
<evidence type="ECO:0000313" key="4">
    <source>
        <dbReference type="EMBL" id="TKI81724.1"/>
    </source>
</evidence>
<dbReference type="Pfam" id="PF13487">
    <property type="entry name" value="HD_5"/>
    <property type="match status" value="1"/>
</dbReference>
<dbReference type="PROSITE" id="PS51831">
    <property type="entry name" value="HD"/>
    <property type="match status" value="1"/>
</dbReference>
<reference evidence="4 5" key="1">
    <citation type="journal article" date="2019" name="Environ. Microbiol.">
        <title>An active ?-lactamase is a part of an orchestrated cell wall stress resistance network of Bacillus subtilis and related rhizosphere species.</title>
        <authorList>
            <person name="Bucher T."/>
            <person name="Keren-Paz A."/>
            <person name="Hausser J."/>
            <person name="Olender T."/>
            <person name="Cytryn E."/>
            <person name="Kolodkin-Gal I."/>
        </authorList>
    </citation>
    <scope>NUCLEOTIDE SEQUENCE [LARGE SCALE GENOMIC DNA]</scope>
    <source>
        <strain evidence="4 5">I5</strain>
    </source>
</reference>
<organism evidence="4 5">
    <name type="scientific">Bacillus wiedmannii</name>
    <dbReference type="NCBI Taxonomy" id="1890302"/>
    <lineage>
        <taxon>Bacteria</taxon>
        <taxon>Bacillati</taxon>
        <taxon>Bacillota</taxon>
        <taxon>Bacilli</taxon>
        <taxon>Bacillales</taxon>
        <taxon>Bacillaceae</taxon>
        <taxon>Bacillus</taxon>
        <taxon>Bacillus cereus group</taxon>
    </lineage>
</organism>
<dbReference type="CDD" id="cd00077">
    <property type="entry name" value="HDc"/>
    <property type="match status" value="1"/>
</dbReference>
<feature type="domain" description="HD" evidence="2">
    <location>
        <begin position="110"/>
        <end position="233"/>
    </location>
</feature>
<feature type="non-terminal residue" evidence="4">
    <location>
        <position position="1"/>
    </location>
</feature>
<dbReference type="SUPFAM" id="SSF109604">
    <property type="entry name" value="HD-domain/PDEase-like"/>
    <property type="match status" value="1"/>
</dbReference>